<name>A0A8G1RHX5_9EURO</name>
<dbReference type="VEuPathDB" id="FungiDB:BO72DRAFT_214229"/>
<dbReference type="RefSeq" id="XP_040798252.1">
    <property type="nucleotide sequence ID" value="XM_040939701.1"/>
</dbReference>
<evidence type="ECO:0000313" key="2">
    <source>
        <dbReference type="Proteomes" id="UP000249789"/>
    </source>
</evidence>
<reference evidence="1 2" key="1">
    <citation type="submission" date="2018-02" db="EMBL/GenBank/DDBJ databases">
        <title>The genomes of Aspergillus section Nigri reveals drivers in fungal speciation.</title>
        <authorList>
            <consortium name="DOE Joint Genome Institute"/>
            <person name="Vesth T.C."/>
            <person name="Nybo J."/>
            <person name="Theobald S."/>
            <person name="Brandl J."/>
            <person name="Frisvad J.C."/>
            <person name="Nielsen K.F."/>
            <person name="Lyhne E.K."/>
            <person name="Kogle M.E."/>
            <person name="Kuo A."/>
            <person name="Riley R."/>
            <person name="Clum A."/>
            <person name="Nolan M."/>
            <person name="Lipzen A."/>
            <person name="Salamov A."/>
            <person name="Henrissat B."/>
            <person name="Wiebenga A."/>
            <person name="De vries R.P."/>
            <person name="Grigoriev I.V."/>
            <person name="Mortensen U.H."/>
            <person name="Andersen M.R."/>
            <person name="Baker S.E."/>
        </authorList>
    </citation>
    <scope>NUCLEOTIDE SEQUENCE [LARGE SCALE GENOMIC DNA]</scope>
    <source>
        <strain evidence="1 2">CBS 313.89</strain>
    </source>
</reference>
<protein>
    <submittedName>
        <fullName evidence="1">Uncharacterized protein</fullName>
    </submittedName>
</protein>
<keyword evidence="2" id="KW-1185">Reference proteome</keyword>
<proteinExistence type="predicted"/>
<evidence type="ECO:0000313" key="1">
    <source>
        <dbReference type="EMBL" id="RAK74242.1"/>
    </source>
</evidence>
<dbReference type="GeneID" id="63857034"/>
<gene>
    <name evidence="1" type="ORF">BO72DRAFT_214229</name>
</gene>
<sequence>MACHSWSIFRSLSFCSSAANRRRAWQGSPTILFGCSYLQLQVSRSAGLYLDRYYLIAFGRLRWLIGELGHANGLATYHNLGMARSMQPRPQPLAAPDDACYIIRRIASPGSRRSPSLSGCSLLCFHVLRPAPMRLMVVHTTTFWFKRLSHNVKPLVNVCSLCSSS</sequence>
<dbReference type="Proteomes" id="UP000249789">
    <property type="component" value="Unassembled WGS sequence"/>
</dbReference>
<dbReference type="EMBL" id="KZ824671">
    <property type="protein sequence ID" value="RAK74242.1"/>
    <property type="molecule type" value="Genomic_DNA"/>
</dbReference>
<organism evidence="1 2">
    <name type="scientific">Aspergillus fijiensis CBS 313.89</name>
    <dbReference type="NCBI Taxonomy" id="1448319"/>
    <lineage>
        <taxon>Eukaryota</taxon>
        <taxon>Fungi</taxon>
        <taxon>Dikarya</taxon>
        <taxon>Ascomycota</taxon>
        <taxon>Pezizomycotina</taxon>
        <taxon>Eurotiomycetes</taxon>
        <taxon>Eurotiomycetidae</taxon>
        <taxon>Eurotiales</taxon>
        <taxon>Aspergillaceae</taxon>
        <taxon>Aspergillus</taxon>
    </lineage>
</organism>
<dbReference type="AlphaFoldDB" id="A0A8G1RHX5"/>
<accession>A0A8G1RHX5</accession>